<evidence type="ECO:0000256" key="5">
    <source>
        <dbReference type="ARBA" id="ARBA00023136"/>
    </source>
</evidence>
<dbReference type="PANTHER" id="PTHR30250">
    <property type="entry name" value="PST FAMILY PREDICTED COLANIC ACID TRANSPORTER"/>
    <property type="match status" value="1"/>
</dbReference>
<dbReference type="AlphaFoldDB" id="A0A327KPP3"/>
<keyword evidence="4 6" id="KW-1133">Transmembrane helix</keyword>
<proteinExistence type="predicted"/>
<evidence type="ECO:0000256" key="2">
    <source>
        <dbReference type="ARBA" id="ARBA00022475"/>
    </source>
</evidence>
<feature type="transmembrane region" description="Helical" evidence="6">
    <location>
        <begin position="300"/>
        <end position="325"/>
    </location>
</feature>
<comment type="subcellular location">
    <subcellularLocation>
        <location evidence="1">Cell membrane</location>
        <topology evidence="1">Multi-pass membrane protein</topology>
    </subcellularLocation>
</comment>
<feature type="transmembrane region" description="Helical" evidence="6">
    <location>
        <begin position="185"/>
        <end position="207"/>
    </location>
</feature>
<evidence type="ECO:0000256" key="6">
    <source>
        <dbReference type="SAM" id="Phobius"/>
    </source>
</evidence>
<keyword evidence="3 6" id="KW-0812">Transmembrane</keyword>
<sequence length="486" mass="50545">MKFHSALRGRFAGRVLLFLGANALQAVLAVAILPLTTLKLTAADFGYFALLMSVTAFANALSDGGGALALPAHYGISPGDERRRMIASFFVVSMVLSSMLAVAFLLSWPALAPVVLGQARGPDTRVTEMLAAAIIPLRSLGSLATTVFSVSGRGNAIAAQIAAQAVGTFAGTLTCLVGLDLGPTALFAGAVIGQLASLAVAALALGAQPWTRPSARWLAVVGRHAPTAVFTGVTDGLRGVGENAVIAGNVGVASVGFYSHARLYYGLQMNATNAFAHNLWSVSLAEARDADSRFRRTGQVWTLVHILLSLFGIGFACFGTEFVALLTNGRLTPAAPLVPWLAVLLLIQVSGRAQNALVFAEGAGAAASRVRAGLSLLALATLPVVVGKVLGYGLSLGIAGVIAVLIAEAVVFRLYLRWKCAAFGRRLEFQDRWVVAGIVLTIAAWLLNAGVPMSVTLRGGLFAGVVLGILVLERARLAHLLGTLRF</sequence>
<dbReference type="Proteomes" id="UP000248863">
    <property type="component" value="Unassembled WGS sequence"/>
</dbReference>
<gene>
    <name evidence="7" type="ORF">CH338_06530</name>
</gene>
<feature type="transmembrane region" description="Helical" evidence="6">
    <location>
        <begin position="45"/>
        <end position="74"/>
    </location>
</feature>
<accession>A0A327KPP3</accession>
<dbReference type="EMBL" id="NPEU01000043">
    <property type="protein sequence ID" value="RAI40351.1"/>
    <property type="molecule type" value="Genomic_DNA"/>
</dbReference>
<comment type="caution">
    <text evidence="7">The sequence shown here is derived from an EMBL/GenBank/DDBJ whole genome shotgun (WGS) entry which is preliminary data.</text>
</comment>
<keyword evidence="5 6" id="KW-0472">Membrane</keyword>
<evidence type="ECO:0000256" key="4">
    <source>
        <dbReference type="ARBA" id="ARBA00022989"/>
    </source>
</evidence>
<evidence type="ECO:0000256" key="3">
    <source>
        <dbReference type="ARBA" id="ARBA00022692"/>
    </source>
</evidence>
<name>A0A327KPP3_9BRAD</name>
<evidence type="ECO:0000313" key="7">
    <source>
        <dbReference type="EMBL" id="RAI40351.1"/>
    </source>
</evidence>
<feature type="transmembrane region" description="Helical" evidence="6">
    <location>
        <begin position="392"/>
        <end position="412"/>
    </location>
</feature>
<evidence type="ECO:0008006" key="9">
    <source>
        <dbReference type="Google" id="ProtNLM"/>
    </source>
</evidence>
<dbReference type="RefSeq" id="WP_111356326.1">
    <property type="nucleotide sequence ID" value="NZ_NHSK01000041.1"/>
</dbReference>
<feature type="transmembrane region" description="Helical" evidence="6">
    <location>
        <begin position="12"/>
        <end position="33"/>
    </location>
</feature>
<feature type="transmembrane region" description="Helical" evidence="6">
    <location>
        <begin position="86"/>
        <end position="109"/>
    </location>
</feature>
<dbReference type="PANTHER" id="PTHR30250:SF11">
    <property type="entry name" value="O-ANTIGEN TRANSPORTER-RELATED"/>
    <property type="match status" value="1"/>
</dbReference>
<dbReference type="GO" id="GO:0005886">
    <property type="term" value="C:plasma membrane"/>
    <property type="evidence" value="ECO:0007669"/>
    <property type="project" value="UniProtKB-SubCell"/>
</dbReference>
<keyword evidence="2" id="KW-1003">Cell membrane</keyword>
<protein>
    <recommendedName>
        <fullName evidence="9">Polysaccharide biosynthesis protein C-terminal domain-containing protein</fullName>
    </recommendedName>
</protein>
<evidence type="ECO:0000256" key="1">
    <source>
        <dbReference type="ARBA" id="ARBA00004651"/>
    </source>
</evidence>
<reference evidence="7 8" key="1">
    <citation type="submission" date="2017-07" db="EMBL/GenBank/DDBJ databases">
        <title>Draft Genome Sequences of Select Purple Nonsulfur Bacteria.</title>
        <authorList>
            <person name="Lasarre B."/>
            <person name="Mckinlay J.B."/>
        </authorList>
    </citation>
    <scope>NUCLEOTIDE SEQUENCE [LARGE SCALE GENOMIC DNA]</scope>
    <source>
        <strain evidence="7 8">DSM 11907</strain>
    </source>
</reference>
<dbReference type="OrthoDB" id="8255869at2"/>
<dbReference type="InterPro" id="IPR050833">
    <property type="entry name" value="Poly_Biosynth_Transport"/>
</dbReference>
<organism evidence="7 8">
    <name type="scientific">Rhodoplanes elegans</name>
    <dbReference type="NCBI Taxonomy" id="29408"/>
    <lineage>
        <taxon>Bacteria</taxon>
        <taxon>Pseudomonadati</taxon>
        <taxon>Pseudomonadota</taxon>
        <taxon>Alphaproteobacteria</taxon>
        <taxon>Hyphomicrobiales</taxon>
        <taxon>Nitrobacteraceae</taxon>
        <taxon>Rhodoplanes</taxon>
    </lineage>
</organism>
<evidence type="ECO:0000313" key="8">
    <source>
        <dbReference type="Proteomes" id="UP000248863"/>
    </source>
</evidence>
<dbReference type="Pfam" id="PF13440">
    <property type="entry name" value="Polysacc_synt_3"/>
    <property type="match status" value="1"/>
</dbReference>
<feature type="transmembrane region" description="Helical" evidence="6">
    <location>
        <begin position="433"/>
        <end position="451"/>
    </location>
</feature>
<feature type="transmembrane region" description="Helical" evidence="6">
    <location>
        <begin position="157"/>
        <end position="179"/>
    </location>
</feature>
<keyword evidence="8" id="KW-1185">Reference proteome</keyword>
<feature type="transmembrane region" description="Helical" evidence="6">
    <location>
        <begin position="457"/>
        <end position="475"/>
    </location>
</feature>